<feature type="transmembrane region" description="Helical" evidence="4">
    <location>
        <begin position="335"/>
        <end position="354"/>
    </location>
</feature>
<keyword evidence="3 5" id="KW-0808">Transferase</keyword>
<reference evidence="5 6" key="1">
    <citation type="journal article" date="2016" name="Nat. Commun.">
        <title>Thousands of microbial genomes shed light on interconnected biogeochemical processes in an aquifer system.</title>
        <authorList>
            <person name="Anantharaman K."/>
            <person name="Brown C.T."/>
            <person name="Hug L.A."/>
            <person name="Sharon I."/>
            <person name="Castelle C.J."/>
            <person name="Probst A.J."/>
            <person name="Thomas B.C."/>
            <person name="Singh A."/>
            <person name="Wilkins M.J."/>
            <person name="Karaoz U."/>
            <person name="Brodie E.L."/>
            <person name="Williams K.H."/>
            <person name="Hubbard S.S."/>
            <person name="Banfield J.F."/>
        </authorList>
    </citation>
    <scope>NUCLEOTIDE SEQUENCE [LARGE SCALE GENOMIC DNA]</scope>
</reference>
<comment type="similarity">
    <text evidence="1">Belongs to the glycosyltransferase 2 family.</text>
</comment>
<dbReference type="Pfam" id="PF13641">
    <property type="entry name" value="Glyco_tranf_2_3"/>
    <property type="match status" value="1"/>
</dbReference>
<feature type="transmembrane region" description="Helical" evidence="4">
    <location>
        <begin position="375"/>
        <end position="399"/>
    </location>
</feature>
<dbReference type="CDD" id="cd06423">
    <property type="entry name" value="CESA_like"/>
    <property type="match status" value="1"/>
</dbReference>
<keyword evidence="4" id="KW-0472">Membrane</keyword>
<dbReference type="PANTHER" id="PTHR43630">
    <property type="entry name" value="POLY-BETA-1,6-N-ACETYL-D-GLUCOSAMINE SYNTHASE"/>
    <property type="match status" value="1"/>
</dbReference>
<proteinExistence type="inferred from homology"/>
<feature type="transmembrane region" description="Helical" evidence="4">
    <location>
        <begin position="305"/>
        <end position="329"/>
    </location>
</feature>
<evidence type="ECO:0000256" key="3">
    <source>
        <dbReference type="ARBA" id="ARBA00022679"/>
    </source>
</evidence>
<dbReference type="Proteomes" id="UP000178797">
    <property type="component" value="Unassembled WGS sequence"/>
</dbReference>
<organism evidence="5 6">
    <name type="scientific">Candidatus Schekmanbacteria bacterium RBG_16_38_10</name>
    <dbReference type="NCBI Taxonomy" id="1817879"/>
    <lineage>
        <taxon>Bacteria</taxon>
        <taxon>Candidatus Schekmaniibacteriota</taxon>
    </lineage>
</organism>
<protein>
    <submittedName>
        <fullName evidence="5">Glycosyl transferase family 2</fullName>
    </submittedName>
</protein>
<comment type="caution">
    <text evidence="5">The sequence shown here is derived from an EMBL/GenBank/DDBJ whole genome shotgun (WGS) entry which is preliminary data.</text>
</comment>
<keyword evidence="2" id="KW-0328">Glycosyltransferase</keyword>
<dbReference type="AlphaFoldDB" id="A0A1F7RR23"/>
<dbReference type="SUPFAM" id="SSF53448">
    <property type="entry name" value="Nucleotide-diphospho-sugar transferases"/>
    <property type="match status" value="1"/>
</dbReference>
<sequence length="422" mass="48701">MELVVLILKSYLVFVVGVMILYTARHFIFTVNRFMGEQMLYYQDIVDSELPRIAVLIPMHNEELVAKHILDHLISADYPLDKTEIIPINDHSEDRTKEIVDEYAARYKHIKPLHRHSDRRGKPAALNEAMTLTDAEIIVVFDADYLPAKGTLRDIAISFKDPEIGAVMGRVVPENTSKNLLTRVLDLERSGGYQVDQQARYNLKLLPQYGGTVGGFRKKVVLDLGGFDPNMLTEDTELTYKLFVNGWKVVYANRVEAYEESPEDWNVRSRQIRRWARGHTQVMFKFILPVLKSEHLVMKEKIDGLFLLFVYSASPILFLGLCDSLILFFLGEMKILSSLLMFLFVASFNTLGNFAPFFQIGIASFIDGGTYRIRLLPLLIFNFFFNMLYMSMGFFEAIIDLITKRESKWDKTTRFRAKDKKN</sequence>
<keyword evidence="4" id="KW-1133">Transmembrane helix</keyword>
<evidence type="ECO:0000256" key="4">
    <source>
        <dbReference type="SAM" id="Phobius"/>
    </source>
</evidence>
<dbReference type="PANTHER" id="PTHR43630:SF1">
    <property type="entry name" value="POLY-BETA-1,6-N-ACETYL-D-GLUCOSAMINE SYNTHASE"/>
    <property type="match status" value="1"/>
</dbReference>
<accession>A0A1F7RR23</accession>
<gene>
    <name evidence="5" type="ORF">A2W05_05845</name>
</gene>
<dbReference type="EMBL" id="MGDE01000204">
    <property type="protein sequence ID" value="OGL43921.1"/>
    <property type="molecule type" value="Genomic_DNA"/>
</dbReference>
<evidence type="ECO:0000256" key="2">
    <source>
        <dbReference type="ARBA" id="ARBA00022676"/>
    </source>
</evidence>
<dbReference type="InterPro" id="IPR029044">
    <property type="entry name" value="Nucleotide-diphossugar_trans"/>
</dbReference>
<evidence type="ECO:0000256" key="1">
    <source>
        <dbReference type="ARBA" id="ARBA00006739"/>
    </source>
</evidence>
<feature type="transmembrane region" description="Helical" evidence="4">
    <location>
        <begin position="6"/>
        <end position="24"/>
    </location>
</feature>
<dbReference type="GO" id="GO:0016757">
    <property type="term" value="F:glycosyltransferase activity"/>
    <property type="evidence" value="ECO:0007669"/>
    <property type="project" value="UniProtKB-KW"/>
</dbReference>
<evidence type="ECO:0000313" key="6">
    <source>
        <dbReference type="Proteomes" id="UP000178797"/>
    </source>
</evidence>
<name>A0A1F7RR23_9BACT</name>
<keyword evidence="4" id="KW-0812">Transmembrane</keyword>
<evidence type="ECO:0000313" key="5">
    <source>
        <dbReference type="EMBL" id="OGL43921.1"/>
    </source>
</evidence>
<dbReference type="Gene3D" id="3.90.550.10">
    <property type="entry name" value="Spore Coat Polysaccharide Biosynthesis Protein SpsA, Chain A"/>
    <property type="match status" value="1"/>
</dbReference>